<reference evidence="1" key="1">
    <citation type="submission" date="2022-07" db="EMBL/GenBank/DDBJ databases">
        <title>Genome Sequence of Physisporinus lineatus.</title>
        <authorList>
            <person name="Buettner E."/>
        </authorList>
    </citation>
    <scope>NUCLEOTIDE SEQUENCE</scope>
    <source>
        <strain evidence="1">VT162</strain>
    </source>
</reference>
<protein>
    <submittedName>
        <fullName evidence="1">Uncharacterized protein</fullName>
    </submittedName>
</protein>
<keyword evidence="2" id="KW-1185">Reference proteome</keyword>
<dbReference type="Proteomes" id="UP001212997">
    <property type="component" value="Unassembled WGS sequence"/>
</dbReference>
<proteinExistence type="predicted"/>
<comment type="caution">
    <text evidence="1">The sequence shown here is derived from an EMBL/GenBank/DDBJ whole genome shotgun (WGS) entry which is preliminary data.</text>
</comment>
<dbReference type="EMBL" id="JANAWD010000763">
    <property type="protein sequence ID" value="KAJ3476027.1"/>
    <property type="molecule type" value="Genomic_DNA"/>
</dbReference>
<dbReference type="AlphaFoldDB" id="A0AAD5Y949"/>
<gene>
    <name evidence="1" type="ORF">NLI96_g11443</name>
</gene>
<accession>A0AAD5Y949</accession>
<evidence type="ECO:0000313" key="1">
    <source>
        <dbReference type="EMBL" id="KAJ3476027.1"/>
    </source>
</evidence>
<sequence>MARYNGSKIMAFDDVKIGLFGGEANNPVEAIIVAPYLIYPSYGRGTRRSFKVYLDMRDGIFIRNYLNAVFQCVEQDAVGDSEDVEEFKKMARIHRNECKSYTFIATIKHRALQLPSTAIRRNFIRSSLWPPEENAMKFTNWNEKIKLTDNDKDAPILEQGLVVLHIIPEDKVDEWIESLEKEGSSNSEDPADLTWSYATAVIIMGIINGTLP</sequence>
<evidence type="ECO:0000313" key="2">
    <source>
        <dbReference type="Proteomes" id="UP001212997"/>
    </source>
</evidence>
<organism evidence="1 2">
    <name type="scientific">Meripilus lineatus</name>
    <dbReference type="NCBI Taxonomy" id="2056292"/>
    <lineage>
        <taxon>Eukaryota</taxon>
        <taxon>Fungi</taxon>
        <taxon>Dikarya</taxon>
        <taxon>Basidiomycota</taxon>
        <taxon>Agaricomycotina</taxon>
        <taxon>Agaricomycetes</taxon>
        <taxon>Polyporales</taxon>
        <taxon>Meripilaceae</taxon>
        <taxon>Meripilus</taxon>
    </lineage>
</organism>
<name>A0AAD5Y949_9APHY</name>